<dbReference type="Proteomes" id="UP001610432">
    <property type="component" value="Unassembled WGS sequence"/>
</dbReference>
<dbReference type="EMBL" id="JBFXLQ010000016">
    <property type="protein sequence ID" value="KAL2867880.1"/>
    <property type="molecule type" value="Genomic_DNA"/>
</dbReference>
<keyword evidence="1" id="KW-0812">Transmembrane</keyword>
<protein>
    <submittedName>
        <fullName evidence="2">Uncharacterized protein</fullName>
    </submittedName>
</protein>
<keyword evidence="1" id="KW-0472">Membrane</keyword>
<comment type="caution">
    <text evidence="2">The sequence shown here is derived from an EMBL/GenBank/DDBJ whole genome shotgun (WGS) entry which is preliminary data.</text>
</comment>
<organism evidence="2 3">
    <name type="scientific">Aspergillus lucknowensis</name>
    <dbReference type="NCBI Taxonomy" id="176173"/>
    <lineage>
        <taxon>Eukaryota</taxon>
        <taxon>Fungi</taxon>
        <taxon>Dikarya</taxon>
        <taxon>Ascomycota</taxon>
        <taxon>Pezizomycotina</taxon>
        <taxon>Eurotiomycetes</taxon>
        <taxon>Eurotiomycetidae</taxon>
        <taxon>Eurotiales</taxon>
        <taxon>Aspergillaceae</taxon>
        <taxon>Aspergillus</taxon>
        <taxon>Aspergillus subgen. Nidulantes</taxon>
    </lineage>
</organism>
<accession>A0ABR4LTL7</accession>
<evidence type="ECO:0000313" key="3">
    <source>
        <dbReference type="Proteomes" id="UP001610432"/>
    </source>
</evidence>
<name>A0ABR4LTL7_9EURO</name>
<keyword evidence="1" id="KW-1133">Transmembrane helix</keyword>
<keyword evidence="3" id="KW-1185">Reference proteome</keyword>
<gene>
    <name evidence="2" type="ORF">BJX67DRAFT_351487</name>
</gene>
<dbReference type="GeneID" id="98143985"/>
<proteinExistence type="predicted"/>
<reference evidence="2 3" key="1">
    <citation type="submission" date="2024-07" db="EMBL/GenBank/DDBJ databases">
        <title>Section-level genome sequencing and comparative genomics of Aspergillus sections Usti and Cavernicolus.</title>
        <authorList>
            <consortium name="Lawrence Berkeley National Laboratory"/>
            <person name="Nybo J.L."/>
            <person name="Vesth T.C."/>
            <person name="Theobald S."/>
            <person name="Frisvad J.C."/>
            <person name="Larsen T.O."/>
            <person name="Kjaerboelling I."/>
            <person name="Rothschild-Mancinelli K."/>
            <person name="Lyhne E.K."/>
            <person name="Kogle M.E."/>
            <person name="Barry K."/>
            <person name="Clum A."/>
            <person name="Na H."/>
            <person name="Ledsgaard L."/>
            <person name="Lin J."/>
            <person name="Lipzen A."/>
            <person name="Kuo A."/>
            <person name="Riley R."/>
            <person name="Mondo S."/>
            <person name="Labutti K."/>
            <person name="Haridas S."/>
            <person name="Pangalinan J."/>
            <person name="Salamov A.A."/>
            <person name="Simmons B.A."/>
            <person name="Magnuson J.K."/>
            <person name="Chen J."/>
            <person name="Drula E."/>
            <person name="Henrissat B."/>
            <person name="Wiebenga A."/>
            <person name="Lubbers R.J."/>
            <person name="Gomes A.C."/>
            <person name="Macurrencykelacurrency M.R."/>
            <person name="Stajich J."/>
            <person name="Grigoriev I.V."/>
            <person name="Mortensen U.H."/>
            <person name="De Vries R.P."/>
            <person name="Baker S.E."/>
            <person name="Andersen M.R."/>
        </authorList>
    </citation>
    <scope>NUCLEOTIDE SEQUENCE [LARGE SCALE GENOMIC DNA]</scope>
    <source>
        <strain evidence="2 3">CBS 449.75</strain>
    </source>
</reference>
<sequence length="125" mass="14073">MRDSNCLGYCSHGPIPPRGRAGGGFRLTRLDCVQSITFRFGWTGAVVVRAVMTFVLFGASYLSIRNHCFSTGHYYNQRGQYRECGAHQGCVPYRSAWRGEILAPRISLSSTRRALRRYVIVFSST</sequence>
<evidence type="ECO:0000313" key="2">
    <source>
        <dbReference type="EMBL" id="KAL2867880.1"/>
    </source>
</evidence>
<feature type="transmembrane region" description="Helical" evidence="1">
    <location>
        <begin position="40"/>
        <end position="64"/>
    </location>
</feature>
<dbReference type="RefSeq" id="XP_070886859.1">
    <property type="nucleotide sequence ID" value="XM_071028913.1"/>
</dbReference>
<evidence type="ECO:0000256" key="1">
    <source>
        <dbReference type="SAM" id="Phobius"/>
    </source>
</evidence>